<sequence>MDAASSDGVMESVLEWERKSQTFFLKKLAAISTNSTAQRKLAENRGRVKTLFLKAETTERLWTEKITSVGYKVTRHRATMAREEEIRVEPLLELVYNNRAPFAFLHVTPQGLATYPESYPLPAPDVGTPGVCPVCAEKVPFIQPHLLAEIRGLKPRVSLNVDGYYDLNLETKIPNLFTRPATPAQTKLLASLCEHYPDLKTPRPRTVEDLVTELLTKAENVLSLCHGPNINP</sequence>
<reference evidence="1" key="1">
    <citation type="submission" date="2023-06" db="EMBL/GenBank/DDBJ databases">
        <authorList>
            <person name="Mercer L.K."/>
            <person name="Harding E.F."/>
            <person name="Sridhar T."/>
            <person name="White P.A."/>
        </authorList>
    </citation>
    <scope>NUCLEOTIDE SEQUENCE</scope>
</reference>
<protein>
    <submittedName>
        <fullName evidence="1">ORF35</fullName>
    </submittedName>
</protein>
<proteinExistence type="predicted"/>
<name>A0AB33V991_9VIRU</name>
<evidence type="ECO:0000313" key="1">
    <source>
        <dbReference type="EMBL" id="DBA59392.1"/>
    </source>
</evidence>
<organism evidence="1">
    <name type="scientific">Latid herpesvirus 1</name>
    <dbReference type="NCBI Taxonomy" id="3096545"/>
    <lineage>
        <taxon>Viruses</taxon>
        <taxon>Duplodnaviria</taxon>
        <taxon>Heunggongvirae</taxon>
        <taxon>Peploviricota</taxon>
        <taxon>Herviviricetes</taxon>
        <taxon>Herpesvirales</taxon>
    </lineage>
</organism>
<dbReference type="EMBL" id="BK064844">
    <property type="protein sequence ID" value="DBA59392.1"/>
    <property type="molecule type" value="Genomic_DNA"/>
</dbReference>
<accession>A0AB33V991</accession>
<reference evidence="1" key="2">
    <citation type="journal article" date="2024" name="Virology">
        <title>Novel viruses discovered in metatranscriptomic analysis of farmed barramundi in Asia and Australia.</title>
        <authorList>
            <person name="Mercer L.K."/>
            <person name="Harding E.F."/>
            <person name="Sridhar T."/>
            <person name="White P.A."/>
        </authorList>
    </citation>
    <scope>NUCLEOTIDE SEQUENCE</scope>
</reference>